<dbReference type="InterPro" id="IPR003593">
    <property type="entry name" value="AAA+_ATPase"/>
</dbReference>
<dbReference type="SMART" id="SM00382">
    <property type="entry name" value="AAA"/>
    <property type="match status" value="1"/>
</dbReference>
<evidence type="ECO:0000256" key="2">
    <source>
        <dbReference type="ARBA" id="ARBA00022741"/>
    </source>
</evidence>
<dbReference type="InterPro" id="IPR003439">
    <property type="entry name" value="ABC_transporter-like_ATP-bd"/>
</dbReference>
<keyword evidence="3 5" id="KW-0067">ATP-binding</keyword>
<proteinExistence type="predicted"/>
<evidence type="ECO:0000259" key="4">
    <source>
        <dbReference type="PROSITE" id="PS50893"/>
    </source>
</evidence>
<keyword evidence="2" id="KW-0547">Nucleotide-binding</keyword>
<dbReference type="GO" id="GO:0005524">
    <property type="term" value="F:ATP binding"/>
    <property type="evidence" value="ECO:0007669"/>
    <property type="project" value="UniProtKB-KW"/>
</dbReference>
<dbReference type="Pfam" id="PF00005">
    <property type="entry name" value="ABC_tran"/>
    <property type="match status" value="1"/>
</dbReference>
<dbReference type="AlphaFoldDB" id="A0A5C4TIY2"/>
<protein>
    <submittedName>
        <fullName evidence="5">Amino acid ABC transporter ATP-binding protein</fullName>
    </submittedName>
</protein>
<dbReference type="PROSITE" id="PS00211">
    <property type="entry name" value="ABC_TRANSPORTER_1"/>
    <property type="match status" value="1"/>
</dbReference>
<dbReference type="PANTHER" id="PTHR43023">
    <property type="entry name" value="PROTEIN TRIGALACTOSYLDIACYLGLYCEROL 3, CHLOROPLASTIC"/>
    <property type="match status" value="1"/>
</dbReference>
<feature type="domain" description="ABC transporter" evidence="4">
    <location>
        <begin position="2"/>
        <end position="212"/>
    </location>
</feature>
<evidence type="ECO:0000256" key="1">
    <source>
        <dbReference type="ARBA" id="ARBA00022448"/>
    </source>
</evidence>
<dbReference type="Proteomes" id="UP000313312">
    <property type="component" value="Unassembled WGS sequence"/>
</dbReference>
<dbReference type="GeneID" id="93160054"/>
<comment type="caution">
    <text evidence="5">The sequence shown here is derived from an EMBL/GenBank/DDBJ whole genome shotgun (WGS) entry which is preliminary data.</text>
</comment>
<evidence type="ECO:0000256" key="3">
    <source>
        <dbReference type="ARBA" id="ARBA00022840"/>
    </source>
</evidence>
<name>A0A5C4TIY2_FRUSA</name>
<accession>A0A5C4TIY2</accession>
<dbReference type="InterPro" id="IPR017871">
    <property type="entry name" value="ABC_transporter-like_CS"/>
</dbReference>
<reference evidence="5 6" key="1">
    <citation type="submission" date="2018-05" db="EMBL/GenBank/DDBJ databases">
        <title>Lactobacillus sanfranciscensis Ah4 draft denome sequence.</title>
        <authorList>
            <person name="Zhang G."/>
        </authorList>
    </citation>
    <scope>NUCLEOTIDE SEQUENCE [LARGE SCALE GENOMIC DNA]</scope>
    <source>
        <strain evidence="5 6">Ah4</strain>
    </source>
</reference>
<gene>
    <name evidence="5" type="ORF">DID87_06720</name>
</gene>
<organism evidence="5 6">
    <name type="scientific">Fructilactobacillus sanfranciscensis</name>
    <name type="common">Lactobacillus sanfranciscensis</name>
    <dbReference type="NCBI Taxonomy" id="1625"/>
    <lineage>
        <taxon>Bacteria</taxon>
        <taxon>Bacillati</taxon>
        <taxon>Bacillota</taxon>
        <taxon>Bacilli</taxon>
        <taxon>Lactobacillales</taxon>
        <taxon>Lactobacillaceae</taxon>
        <taxon>Fructilactobacillus</taxon>
    </lineage>
</organism>
<keyword evidence="1" id="KW-0813">Transport</keyword>
<dbReference type="InterPro" id="IPR027417">
    <property type="entry name" value="P-loop_NTPase"/>
</dbReference>
<evidence type="ECO:0000313" key="6">
    <source>
        <dbReference type="Proteomes" id="UP000313312"/>
    </source>
</evidence>
<dbReference type="Gene3D" id="3.40.50.300">
    <property type="entry name" value="P-loop containing nucleotide triphosphate hydrolases"/>
    <property type="match status" value="1"/>
</dbReference>
<dbReference type="EMBL" id="QFCR01000034">
    <property type="protein sequence ID" value="TNK89834.1"/>
    <property type="molecule type" value="Genomic_DNA"/>
</dbReference>
<dbReference type="PANTHER" id="PTHR43023:SF4">
    <property type="entry name" value="AMINO ACID ABC TRANSPORTER ATP-BINDING PROTEIN"/>
    <property type="match status" value="1"/>
</dbReference>
<dbReference type="GO" id="GO:0016887">
    <property type="term" value="F:ATP hydrolysis activity"/>
    <property type="evidence" value="ECO:0007669"/>
    <property type="project" value="InterPro"/>
</dbReference>
<evidence type="ECO:0000313" key="5">
    <source>
        <dbReference type="EMBL" id="TNK89834.1"/>
    </source>
</evidence>
<dbReference type="PROSITE" id="PS50893">
    <property type="entry name" value="ABC_TRANSPORTER_2"/>
    <property type="match status" value="1"/>
</dbReference>
<dbReference type="SUPFAM" id="SSF52540">
    <property type="entry name" value="P-loop containing nucleoside triphosphate hydrolases"/>
    <property type="match status" value="1"/>
</dbReference>
<sequence length="212" mass="23031">MLSIKNLTKSYNGRTIFKDLSFTVAPGEVLTIVGPSGIGKTTFLNILAGLIPADSGSIELDGKELTIDGTRQGSEVGVIFQDFNLFPQYTVTENITLAPRIVAKEKKATYTKTAAELLADLDLTEHQNNYPFELSGGQKQRVAIARALAMKPGVLAYDEPTSGLDEASTERVTSIIQKLQSRNATQLVVTHDLPFAQSLNGKVLDFSKDVER</sequence>
<dbReference type="RefSeq" id="WP_056958743.1">
    <property type="nucleotide sequence ID" value="NZ_BAAAXT010000004.1"/>
</dbReference>